<evidence type="ECO:0000256" key="5">
    <source>
        <dbReference type="ARBA" id="ARBA00022935"/>
    </source>
</evidence>
<evidence type="ECO:0000313" key="11">
    <source>
        <dbReference type="Proteomes" id="UP000584824"/>
    </source>
</evidence>
<keyword evidence="11" id="KW-1185">Reference proteome</keyword>
<protein>
    <submittedName>
        <fullName evidence="10">Ribulose kinase</fullName>
    </submittedName>
</protein>
<dbReference type="InterPro" id="IPR018485">
    <property type="entry name" value="FGGY_C"/>
</dbReference>
<dbReference type="GO" id="GO:0019150">
    <property type="term" value="F:D-ribulokinase activity"/>
    <property type="evidence" value="ECO:0007669"/>
    <property type="project" value="TreeGrafter"/>
</dbReference>
<dbReference type="PANTHER" id="PTHR43435:SF4">
    <property type="entry name" value="FGGY CARBOHYDRATE KINASE DOMAIN-CONTAINING PROTEIN"/>
    <property type="match status" value="1"/>
</dbReference>
<evidence type="ECO:0000259" key="9">
    <source>
        <dbReference type="Pfam" id="PF02782"/>
    </source>
</evidence>
<dbReference type="AlphaFoldDB" id="A0A7W6K5G0"/>
<dbReference type="InterPro" id="IPR018484">
    <property type="entry name" value="FGGY_N"/>
</dbReference>
<feature type="domain" description="Carbohydrate kinase FGGY N-terminal" evidence="8">
    <location>
        <begin position="9"/>
        <end position="253"/>
    </location>
</feature>
<dbReference type="GO" id="GO:0008741">
    <property type="term" value="F:ribulokinase activity"/>
    <property type="evidence" value="ECO:0007669"/>
    <property type="project" value="InterPro"/>
</dbReference>
<dbReference type="InterPro" id="IPR018483">
    <property type="entry name" value="Carb_kinase_FGGY_CS"/>
</dbReference>
<keyword evidence="5" id="KW-0054">Arabinose catabolism</keyword>
<dbReference type="Pfam" id="PF02782">
    <property type="entry name" value="FGGY_C"/>
    <property type="match status" value="1"/>
</dbReference>
<evidence type="ECO:0000259" key="8">
    <source>
        <dbReference type="Pfam" id="PF00370"/>
    </source>
</evidence>
<name>A0A7W6K5G0_9HYPH</name>
<gene>
    <name evidence="10" type="ORF">GGQ66_004108</name>
</gene>
<dbReference type="InterPro" id="IPR043129">
    <property type="entry name" value="ATPase_NBD"/>
</dbReference>
<organism evidence="10 11">
    <name type="scientific">Allorhizobium borbori</name>
    <dbReference type="NCBI Taxonomy" id="485907"/>
    <lineage>
        <taxon>Bacteria</taxon>
        <taxon>Pseudomonadati</taxon>
        <taxon>Pseudomonadota</taxon>
        <taxon>Alphaproteobacteria</taxon>
        <taxon>Hyphomicrobiales</taxon>
        <taxon>Rhizobiaceae</taxon>
        <taxon>Rhizobium/Agrobacterium group</taxon>
        <taxon>Allorhizobium</taxon>
    </lineage>
</organism>
<dbReference type="Gene3D" id="3.30.420.40">
    <property type="match status" value="2"/>
</dbReference>
<evidence type="ECO:0000256" key="6">
    <source>
        <dbReference type="ARBA" id="ARBA00023277"/>
    </source>
</evidence>
<reference evidence="10 11" key="1">
    <citation type="submission" date="2020-08" db="EMBL/GenBank/DDBJ databases">
        <title>Genomic Encyclopedia of Type Strains, Phase IV (KMG-IV): sequencing the most valuable type-strain genomes for metagenomic binning, comparative biology and taxonomic classification.</title>
        <authorList>
            <person name="Goeker M."/>
        </authorList>
    </citation>
    <scope>NUCLEOTIDE SEQUENCE [LARGE SCALE GENOMIC DNA]</scope>
    <source>
        <strain evidence="10 11">DSM 26385</strain>
    </source>
</reference>
<dbReference type="PROSITE" id="PS00445">
    <property type="entry name" value="FGGY_KINASES_2"/>
    <property type="match status" value="1"/>
</dbReference>
<evidence type="ECO:0000313" key="10">
    <source>
        <dbReference type="EMBL" id="MBB4105521.1"/>
    </source>
</evidence>
<dbReference type="InterPro" id="IPR005929">
    <property type="entry name" value="Ribulokinase"/>
</dbReference>
<dbReference type="PANTHER" id="PTHR43435">
    <property type="entry name" value="RIBULOKINASE"/>
    <property type="match status" value="1"/>
</dbReference>
<dbReference type="GO" id="GO:0005524">
    <property type="term" value="F:ATP binding"/>
    <property type="evidence" value="ECO:0007669"/>
    <property type="project" value="UniProtKB-KW"/>
</dbReference>
<dbReference type="PIRSF" id="PIRSF000538">
    <property type="entry name" value="GlpK"/>
    <property type="match status" value="1"/>
</dbReference>
<dbReference type="SUPFAM" id="SSF53067">
    <property type="entry name" value="Actin-like ATPase domain"/>
    <property type="match status" value="2"/>
</dbReference>
<dbReference type="CDD" id="cd07781">
    <property type="entry name" value="ASKHA_NBD_FGGY_L-RBK"/>
    <property type="match status" value="1"/>
</dbReference>
<dbReference type="RefSeq" id="WP_183795072.1">
    <property type="nucleotide sequence ID" value="NZ_JACIDU010000022.1"/>
</dbReference>
<feature type="domain" description="Carbohydrate kinase FGGY C-terminal" evidence="9">
    <location>
        <begin position="263"/>
        <end position="449"/>
    </location>
</feature>
<keyword evidence="1 7" id="KW-0808">Transferase</keyword>
<evidence type="ECO:0000256" key="2">
    <source>
        <dbReference type="ARBA" id="ARBA00022741"/>
    </source>
</evidence>
<comment type="similarity">
    <text evidence="7">Belongs to the FGGY kinase family.</text>
</comment>
<dbReference type="Pfam" id="PF00370">
    <property type="entry name" value="FGGY_N"/>
    <property type="match status" value="1"/>
</dbReference>
<sequence>MVSLTPTVTIGLDCGTGGARAMICDLNGRVLATAACEYRTEYPKSGWATQNPQDWWSACCQAVREAMRIAEVSPSQVAAICADGTSSTLLMLDEDGEPIGEAILWMDNRASPQAQRIGATGHPALRRSRAGVSAETAIPKILWLKENRPELYARARWFIELADFIALRLSGELTLGQNHTINRWFYSPRDGGWPEDFFERIGLGGITRFFPERMPVLGEAIGPVCAMAAAEMGLTRQTIVVCGGTDAYVATVGLNTLKPGDTALITGTSHLVLPTIDADVEILGLFGPHPDCVAPGRYVMEGGQVSTGAVLRWWHELSNGGGAGIEATLHEAEAVPLGANGLVALDFWQGNRNPYTDYDLQGALWGMTLKHTRADITRALMEAVCLGTANILRCISGQGLPVNSMTVAGAALRSRFWLQMHADTAGIDLLIPEVGEATVFGAAITAAVGLGAYASLDEAARKMVRIRDRIEPDRENHERYRALMELYIQTHSALSPLMHDMAERSRSAMAT</sequence>
<keyword evidence="4" id="KW-0067">ATP-binding</keyword>
<evidence type="ECO:0000256" key="3">
    <source>
        <dbReference type="ARBA" id="ARBA00022777"/>
    </source>
</evidence>
<keyword evidence="3 7" id="KW-0418">Kinase</keyword>
<evidence type="ECO:0000256" key="1">
    <source>
        <dbReference type="ARBA" id="ARBA00022679"/>
    </source>
</evidence>
<accession>A0A7W6K5G0</accession>
<dbReference type="EMBL" id="JACIDU010000022">
    <property type="protein sequence ID" value="MBB4105521.1"/>
    <property type="molecule type" value="Genomic_DNA"/>
</dbReference>
<keyword evidence="2" id="KW-0547">Nucleotide-binding</keyword>
<dbReference type="GO" id="GO:0005737">
    <property type="term" value="C:cytoplasm"/>
    <property type="evidence" value="ECO:0007669"/>
    <property type="project" value="TreeGrafter"/>
</dbReference>
<keyword evidence="6" id="KW-0119">Carbohydrate metabolism</keyword>
<proteinExistence type="inferred from homology"/>
<dbReference type="GO" id="GO:0019569">
    <property type="term" value="P:L-arabinose catabolic process to D-xylulose 5-phosphate"/>
    <property type="evidence" value="ECO:0007669"/>
    <property type="project" value="InterPro"/>
</dbReference>
<dbReference type="InterPro" id="IPR000577">
    <property type="entry name" value="Carb_kinase_FGGY"/>
</dbReference>
<evidence type="ECO:0000256" key="7">
    <source>
        <dbReference type="RuleBase" id="RU003733"/>
    </source>
</evidence>
<dbReference type="Proteomes" id="UP000584824">
    <property type="component" value="Unassembled WGS sequence"/>
</dbReference>
<evidence type="ECO:0000256" key="4">
    <source>
        <dbReference type="ARBA" id="ARBA00022840"/>
    </source>
</evidence>
<comment type="caution">
    <text evidence="10">The sequence shown here is derived from an EMBL/GenBank/DDBJ whole genome shotgun (WGS) entry which is preliminary data.</text>
</comment>